<evidence type="ECO:0000313" key="2">
    <source>
        <dbReference type="Proteomes" id="UP000734218"/>
    </source>
</evidence>
<organism evidence="1 2">
    <name type="scientific">Sphingomonas jejuensis</name>
    <dbReference type="NCBI Taxonomy" id="904715"/>
    <lineage>
        <taxon>Bacteria</taxon>
        <taxon>Pseudomonadati</taxon>
        <taxon>Pseudomonadota</taxon>
        <taxon>Alphaproteobacteria</taxon>
        <taxon>Sphingomonadales</taxon>
        <taxon>Sphingomonadaceae</taxon>
        <taxon>Sphingomonas</taxon>
    </lineage>
</organism>
<gene>
    <name evidence="1" type="ORF">GGR88_001313</name>
</gene>
<evidence type="ECO:0008006" key="3">
    <source>
        <dbReference type="Google" id="ProtNLM"/>
    </source>
</evidence>
<dbReference type="EMBL" id="JAATJE010000001">
    <property type="protein sequence ID" value="NJC33839.1"/>
    <property type="molecule type" value="Genomic_DNA"/>
</dbReference>
<reference evidence="1 2" key="1">
    <citation type="submission" date="2020-03" db="EMBL/GenBank/DDBJ databases">
        <title>Genomic Encyclopedia of Type Strains, Phase IV (KMG-IV): sequencing the most valuable type-strain genomes for metagenomic binning, comparative biology and taxonomic classification.</title>
        <authorList>
            <person name="Goeker M."/>
        </authorList>
    </citation>
    <scope>NUCLEOTIDE SEQUENCE [LARGE SCALE GENOMIC DNA]</scope>
    <source>
        <strain evidence="1 2">DSM 27651</strain>
    </source>
</reference>
<protein>
    <recommendedName>
        <fullName evidence="3">Transposase</fullName>
    </recommendedName>
</protein>
<keyword evidence="2" id="KW-1185">Reference proteome</keyword>
<proteinExistence type="predicted"/>
<sequence>MGAVLLRMAQTIDDRECQNGTAPRSEIL</sequence>
<name>A0ABX0XKH5_9SPHN</name>
<evidence type="ECO:0000313" key="1">
    <source>
        <dbReference type="EMBL" id="NJC33839.1"/>
    </source>
</evidence>
<comment type="caution">
    <text evidence="1">The sequence shown here is derived from an EMBL/GenBank/DDBJ whole genome shotgun (WGS) entry which is preliminary data.</text>
</comment>
<accession>A0ABX0XKH5</accession>
<dbReference type="Proteomes" id="UP000734218">
    <property type="component" value="Unassembled WGS sequence"/>
</dbReference>